<dbReference type="PATRIC" id="fig|1028800.3.peg.671"/>
<accession>A0A068SM75</accession>
<dbReference type="EMBL" id="HG938353">
    <property type="protein sequence ID" value="CDN46851.1"/>
    <property type="molecule type" value="Genomic_DNA"/>
</dbReference>
<dbReference type="GeneID" id="24256311"/>
<dbReference type="OrthoDB" id="8353704at2"/>
<gene>
    <name evidence="1" type="ORF">RG540_CH06610</name>
</gene>
<keyword evidence="2" id="KW-1185">Reference proteome</keyword>
<dbReference type="KEGG" id="ngg:RG540_CH06610"/>
<sequence>MAVAGIAVARDGVPYILGKLTEIRTTYGKQGEVKWKNAKSRNGLVHEAYIRLLFELVSEGRLHFHIRFSRMDEYDHRKSGPRRKIDTVSKAFFQLLLHRPVAFYGADADIYIHPDDGDCTRLLPDQINALNFVGRRMCGSKNIVKVVQPRSSEREPFLQLLDCTLGALAAFRNRRHEKDGISNTKKRLATLAFELTEWPDIHGNCWQKKKLNRWNSVPKIKKGSAAGGTSLG</sequence>
<proteinExistence type="predicted"/>
<dbReference type="Proteomes" id="UP000028181">
    <property type="component" value="Chromosome I"/>
</dbReference>
<dbReference type="HOGENOM" id="CLU_104190_0_0_5"/>
<evidence type="ECO:0000313" key="1">
    <source>
        <dbReference type="EMBL" id="CDN46851.1"/>
    </source>
</evidence>
<evidence type="ECO:0008006" key="3">
    <source>
        <dbReference type="Google" id="ProtNLM"/>
    </source>
</evidence>
<name>A0A068SM75_NEOGA</name>
<evidence type="ECO:0000313" key="2">
    <source>
        <dbReference type="Proteomes" id="UP000028181"/>
    </source>
</evidence>
<dbReference type="RefSeq" id="WP_038584492.1">
    <property type="nucleotide sequence ID" value="NZ_HG938353.1"/>
</dbReference>
<reference evidence="2" key="1">
    <citation type="journal article" date="2014" name="BMC Genomics">
        <title>Genome sequencing of two Neorhizobium galegae strains reveals a noeT gene responsible for the unusual acetylation of the nodulation factors.</title>
        <authorList>
            <person name="Osterman J."/>
            <person name="Marsh J."/>
            <person name="Laine P.K."/>
            <person name="Zeng Z."/>
            <person name="Alatalo E."/>
            <person name="Sullivan J.T."/>
            <person name="Young J.P."/>
            <person name="Thomas-Oates J."/>
            <person name="Paulin L."/>
            <person name="Lindstrom K."/>
        </authorList>
    </citation>
    <scope>NUCLEOTIDE SEQUENCE [LARGE SCALE GENOMIC DNA]</scope>
    <source>
        <strain evidence="2">HAMBI 540</strain>
    </source>
</reference>
<organism evidence="1 2">
    <name type="scientific">Neorhizobium galegae bv. orientalis str. HAMBI 540</name>
    <dbReference type="NCBI Taxonomy" id="1028800"/>
    <lineage>
        <taxon>Bacteria</taxon>
        <taxon>Pseudomonadati</taxon>
        <taxon>Pseudomonadota</taxon>
        <taxon>Alphaproteobacteria</taxon>
        <taxon>Hyphomicrobiales</taxon>
        <taxon>Rhizobiaceae</taxon>
        <taxon>Rhizobium/Agrobacterium group</taxon>
        <taxon>Neorhizobium</taxon>
    </lineage>
</organism>
<protein>
    <recommendedName>
        <fullName evidence="3">DUF3800 domain-containing protein</fullName>
    </recommendedName>
</protein>
<dbReference type="AlphaFoldDB" id="A0A068SM75"/>